<organism evidence="9 10">
    <name type="scientific">Dillenia turbinata</name>
    <dbReference type="NCBI Taxonomy" id="194707"/>
    <lineage>
        <taxon>Eukaryota</taxon>
        <taxon>Viridiplantae</taxon>
        <taxon>Streptophyta</taxon>
        <taxon>Embryophyta</taxon>
        <taxon>Tracheophyta</taxon>
        <taxon>Spermatophyta</taxon>
        <taxon>Magnoliopsida</taxon>
        <taxon>eudicotyledons</taxon>
        <taxon>Gunneridae</taxon>
        <taxon>Pentapetalae</taxon>
        <taxon>Dilleniales</taxon>
        <taxon>Dilleniaceae</taxon>
        <taxon>Dillenia</taxon>
    </lineage>
</organism>
<evidence type="ECO:0000256" key="5">
    <source>
        <dbReference type="ARBA" id="ARBA00023315"/>
    </source>
</evidence>
<dbReference type="Pfam" id="PF08541">
    <property type="entry name" value="ACP_syn_III_C"/>
    <property type="match status" value="1"/>
</dbReference>
<dbReference type="AlphaFoldDB" id="A0AAN8URY6"/>
<dbReference type="EC" id="2.3.1.199" evidence="3"/>
<dbReference type="Proteomes" id="UP001370490">
    <property type="component" value="Unassembled WGS sequence"/>
</dbReference>
<evidence type="ECO:0000259" key="7">
    <source>
        <dbReference type="Pfam" id="PF08392"/>
    </source>
</evidence>
<accession>A0AAN8URY6</accession>
<comment type="caution">
    <text evidence="9">The sequence shown here is derived from an EMBL/GenBank/DDBJ whole genome shotgun (WGS) entry which is preliminary data.</text>
</comment>
<dbReference type="PANTHER" id="PTHR31561">
    <property type="entry name" value="3-KETOACYL-COA SYNTHASE"/>
    <property type="match status" value="1"/>
</dbReference>
<keyword evidence="5" id="KW-0012">Acyltransferase</keyword>
<proteinExistence type="inferred from homology"/>
<feature type="domain" description="FAE" evidence="7">
    <location>
        <begin position="3"/>
        <end position="259"/>
    </location>
</feature>
<reference evidence="9 10" key="1">
    <citation type="submission" date="2023-12" db="EMBL/GenBank/DDBJ databases">
        <title>A high-quality genome assembly for Dillenia turbinata (Dilleniales).</title>
        <authorList>
            <person name="Chanderbali A."/>
        </authorList>
    </citation>
    <scope>NUCLEOTIDE SEQUENCE [LARGE SCALE GENOMIC DNA]</scope>
    <source>
        <strain evidence="9">LSX21</strain>
        <tissue evidence="9">Leaf</tissue>
    </source>
</reference>
<evidence type="ECO:0000256" key="2">
    <source>
        <dbReference type="ARBA" id="ARBA00005531"/>
    </source>
</evidence>
<comment type="catalytic activity">
    <reaction evidence="6">
        <text>a very-long-chain acyl-CoA + malonyl-CoA + H(+) = a very-long-chain 3-oxoacyl-CoA + CO2 + CoA</text>
        <dbReference type="Rhea" id="RHEA:32727"/>
        <dbReference type="ChEBI" id="CHEBI:15378"/>
        <dbReference type="ChEBI" id="CHEBI:16526"/>
        <dbReference type="ChEBI" id="CHEBI:57287"/>
        <dbReference type="ChEBI" id="CHEBI:57384"/>
        <dbReference type="ChEBI" id="CHEBI:90725"/>
        <dbReference type="ChEBI" id="CHEBI:90736"/>
        <dbReference type="EC" id="2.3.1.199"/>
    </reaction>
</comment>
<evidence type="ECO:0000259" key="8">
    <source>
        <dbReference type="Pfam" id="PF08541"/>
    </source>
</evidence>
<evidence type="ECO:0000256" key="6">
    <source>
        <dbReference type="ARBA" id="ARBA00047375"/>
    </source>
</evidence>
<comment type="similarity">
    <text evidence="2">Belongs to the thiolase-like superfamily. Chalcone/stilbene synthases family.</text>
</comment>
<sequence>MKLEHLEIIDKYPKDAIDFQRKVLERSDIGNETYLPDGLHQLPMDNSLNSSVAEAERVLFSVVQDLFSKHMVNPRSIDIIITNCTLLCPTPSLASMIIKKFGLRSNVMSYSLSSMGCSASILSISLAKELLKVHKNCLALVLSMESICSNVYHGKFKSMLLANCLFRMGGTAILLSNRTQDKHKAKYELQHIVRTHLGSRDSCYNSVVQEDDNEGYKGINLSRSILHSAGESLKVNMSSLGLLVLPYSQQILYGLSFLSINLWPAEKKKGVYIPNFRKAFQHFCIHAGGKSVIEGIKENLKLSSRDVEASKMTLYRFGNTSSSSIWYCLSYLEAKGRLKKGDRVWQLAFGSGFKCNSAVWKCISKLKPVDYSNAWSDRIHEYPVEVPEIIDH</sequence>
<dbReference type="SUPFAM" id="SSF53901">
    <property type="entry name" value="Thiolase-like"/>
    <property type="match status" value="2"/>
</dbReference>
<feature type="domain" description="Beta-ketoacyl-[acyl-carrier-protein] synthase III C-terminal" evidence="8">
    <location>
        <begin position="281"/>
        <end position="361"/>
    </location>
</feature>
<name>A0AAN8URY6_9MAGN</name>
<gene>
    <name evidence="9" type="ORF">RJ641_020739</name>
</gene>
<keyword evidence="10" id="KW-1185">Reference proteome</keyword>
<dbReference type="InterPro" id="IPR016039">
    <property type="entry name" value="Thiolase-like"/>
</dbReference>
<protein>
    <recommendedName>
        <fullName evidence="3">very-long-chain 3-oxoacyl-CoA synthase</fullName>
        <ecNumber evidence="3">2.3.1.199</ecNumber>
    </recommendedName>
</protein>
<keyword evidence="4" id="KW-0808">Transferase</keyword>
<dbReference type="GO" id="GO:0006633">
    <property type="term" value="P:fatty acid biosynthetic process"/>
    <property type="evidence" value="ECO:0007669"/>
    <property type="project" value="InterPro"/>
</dbReference>
<evidence type="ECO:0000256" key="3">
    <source>
        <dbReference type="ARBA" id="ARBA00012307"/>
    </source>
</evidence>
<dbReference type="Pfam" id="PF08392">
    <property type="entry name" value="FAE1_CUT1_RppA"/>
    <property type="match status" value="1"/>
</dbReference>
<dbReference type="GO" id="GO:0016020">
    <property type="term" value="C:membrane"/>
    <property type="evidence" value="ECO:0007669"/>
    <property type="project" value="InterPro"/>
</dbReference>
<dbReference type="InterPro" id="IPR012392">
    <property type="entry name" value="3-ktacl-CoA_syn"/>
</dbReference>
<dbReference type="GO" id="GO:0009922">
    <property type="term" value="F:fatty acid elongase activity"/>
    <property type="evidence" value="ECO:0007669"/>
    <property type="project" value="UniProtKB-EC"/>
</dbReference>
<evidence type="ECO:0000313" key="10">
    <source>
        <dbReference type="Proteomes" id="UP001370490"/>
    </source>
</evidence>
<evidence type="ECO:0000313" key="9">
    <source>
        <dbReference type="EMBL" id="KAK6915622.1"/>
    </source>
</evidence>
<dbReference type="Gene3D" id="3.40.47.10">
    <property type="match status" value="1"/>
</dbReference>
<evidence type="ECO:0000256" key="1">
    <source>
        <dbReference type="ARBA" id="ARBA00005194"/>
    </source>
</evidence>
<dbReference type="EMBL" id="JBAMMX010000025">
    <property type="protein sequence ID" value="KAK6915622.1"/>
    <property type="molecule type" value="Genomic_DNA"/>
</dbReference>
<dbReference type="InterPro" id="IPR013601">
    <property type="entry name" value="FAE1_typ3_polyketide_synth"/>
</dbReference>
<dbReference type="CDD" id="cd00831">
    <property type="entry name" value="CHS_like"/>
    <property type="match status" value="1"/>
</dbReference>
<comment type="pathway">
    <text evidence="1">Lipid metabolism; fatty acid biosynthesis.</text>
</comment>
<dbReference type="InterPro" id="IPR013747">
    <property type="entry name" value="ACP_syn_III_C"/>
</dbReference>
<evidence type="ECO:0000256" key="4">
    <source>
        <dbReference type="ARBA" id="ARBA00022679"/>
    </source>
</evidence>